<dbReference type="SUPFAM" id="SSF47592">
    <property type="entry name" value="SWIB/MDM2 domain"/>
    <property type="match status" value="1"/>
</dbReference>
<feature type="domain" description="DM2" evidence="1">
    <location>
        <begin position="1"/>
        <end position="54"/>
    </location>
</feature>
<dbReference type="Proteomes" id="UP000663866">
    <property type="component" value="Unassembled WGS sequence"/>
</dbReference>
<dbReference type="EMBL" id="CAJOBG010121850">
    <property type="protein sequence ID" value="CAF4781454.1"/>
    <property type="molecule type" value="Genomic_DNA"/>
</dbReference>
<dbReference type="InterPro" id="IPR036885">
    <property type="entry name" value="SWIB_MDM2_dom_sf"/>
</dbReference>
<dbReference type="InterPro" id="IPR003121">
    <property type="entry name" value="SWIB_MDM2_domain"/>
</dbReference>
<gene>
    <name evidence="2" type="ORF">OVN521_LOCUS51189</name>
</gene>
<feature type="non-terminal residue" evidence="2">
    <location>
        <position position="54"/>
    </location>
</feature>
<protein>
    <recommendedName>
        <fullName evidence="1">DM2 domain-containing protein</fullName>
    </recommendedName>
</protein>
<organism evidence="2 3">
    <name type="scientific">Rotaria magnacalcarata</name>
    <dbReference type="NCBI Taxonomy" id="392030"/>
    <lineage>
        <taxon>Eukaryota</taxon>
        <taxon>Metazoa</taxon>
        <taxon>Spiralia</taxon>
        <taxon>Gnathifera</taxon>
        <taxon>Rotifera</taxon>
        <taxon>Eurotatoria</taxon>
        <taxon>Bdelloidea</taxon>
        <taxon>Philodinida</taxon>
        <taxon>Philodinidae</taxon>
        <taxon>Rotaria</taxon>
    </lineage>
</organism>
<sequence length="54" mass="6388">PPQYRLDARLARLLSINNGTRQAIIQALWQYIKTHKLQDPEEREFIHCDAQLQS</sequence>
<evidence type="ECO:0000259" key="1">
    <source>
        <dbReference type="PROSITE" id="PS51925"/>
    </source>
</evidence>
<comment type="caution">
    <text evidence="2">The sequence shown here is derived from an EMBL/GenBank/DDBJ whole genome shotgun (WGS) entry which is preliminary data.</text>
</comment>
<proteinExistence type="predicted"/>
<evidence type="ECO:0000313" key="2">
    <source>
        <dbReference type="EMBL" id="CAF4781454.1"/>
    </source>
</evidence>
<keyword evidence="3" id="KW-1185">Reference proteome</keyword>
<evidence type="ECO:0000313" key="3">
    <source>
        <dbReference type="Proteomes" id="UP000663866"/>
    </source>
</evidence>
<feature type="non-terminal residue" evidence="2">
    <location>
        <position position="1"/>
    </location>
</feature>
<dbReference type="InterPro" id="IPR019835">
    <property type="entry name" value="SWIB_domain"/>
</dbReference>
<reference evidence="2" key="1">
    <citation type="submission" date="2021-02" db="EMBL/GenBank/DDBJ databases">
        <authorList>
            <person name="Nowell W R."/>
        </authorList>
    </citation>
    <scope>NUCLEOTIDE SEQUENCE</scope>
</reference>
<dbReference type="PROSITE" id="PS51925">
    <property type="entry name" value="SWIB_MDM2"/>
    <property type="match status" value="1"/>
</dbReference>
<dbReference type="Pfam" id="PF02201">
    <property type="entry name" value="SWIB"/>
    <property type="match status" value="1"/>
</dbReference>
<dbReference type="SMART" id="SM00151">
    <property type="entry name" value="SWIB"/>
    <property type="match status" value="1"/>
</dbReference>
<dbReference type="PANTHER" id="PTHR13844">
    <property type="entry name" value="SWI/SNF-RELATED MATRIX-ASSOCIATED ACTIN-DEPENDENT REGULATOR OF CHROMATIN SUBFAMILY D"/>
    <property type="match status" value="1"/>
</dbReference>
<dbReference type="AlphaFoldDB" id="A0A821N846"/>
<dbReference type="Gene3D" id="1.10.245.10">
    <property type="entry name" value="SWIB/MDM2 domain"/>
    <property type="match status" value="1"/>
</dbReference>
<name>A0A821N846_9BILA</name>
<accession>A0A821N846</accession>